<dbReference type="Proteomes" id="UP000689195">
    <property type="component" value="Unassembled WGS sequence"/>
</dbReference>
<dbReference type="Pfam" id="PF04828">
    <property type="entry name" value="GFA"/>
    <property type="match status" value="1"/>
</dbReference>
<evidence type="ECO:0000313" key="2">
    <source>
        <dbReference type="EMBL" id="CAD8177903.1"/>
    </source>
</evidence>
<accession>A0A8S1VMY6</accession>
<dbReference type="EMBL" id="CAJJDO010000068">
    <property type="protein sequence ID" value="CAD8177903.1"/>
    <property type="molecule type" value="Genomic_DNA"/>
</dbReference>
<organism evidence="2 3">
    <name type="scientific">Paramecium pentaurelia</name>
    <dbReference type="NCBI Taxonomy" id="43138"/>
    <lineage>
        <taxon>Eukaryota</taxon>
        <taxon>Sar</taxon>
        <taxon>Alveolata</taxon>
        <taxon>Ciliophora</taxon>
        <taxon>Intramacronucleata</taxon>
        <taxon>Oligohymenophorea</taxon>
        <taxon>Peniculida</taxon>
        <taxon>Parameciidae</taxon>
        <taxon>Paramecium</taxon>
    </lineage>
</organism>
<dbReference type="GO" id="GO:0016846">
    <property type="term" value="F:carbon-sulfur lyase activity"/>
    <property type="evidence" value="ECO:0007669"/>
    <property type="project" value="InterPro"/>
</dbReference>
<evidence type="ECO:0000313" key="3">
    <source>
        <dbReference type="Proteomes" id="UP000689195"/>
    </source>
</evidence>
<comment type="caution">
    <text evidence="2">The sequence shown here is derived from an EMBL/GenBank/DDBJ whole genome shotgun (WGS) entry which is preliminary data.</text>
</comment>
<dbReference type="OrthoDB" id="2993351at2759"/>
<dbReference type="PANTHER" id="PTHR28620:SF1">
    <property type="entry name" value="CENP-V_GFA DOMAIN-CONTAINING PROTEIN"/>
    <property type="match status" value="1"/>
</dbReference>
<proteinExistence type="predicted"/>
<protein>
    <recommendedName>
        <fullName evidence="1">CENP-V/GFA domain-containing protein</fullName>
    </recommendedName>
</protein>
<dbReference type="InterPro" id="IPR006913">
    <property type="entry name" value="CENP-V/GFA"/>
</dbReference>
<dbReference type="AlphaFoldDB" id="A0A8S1VMY6"/>
<dbReference type="PANTHER" id="PTHR28620">
    <property type="entry name" value="CENTROMERE PROTEIN V"/>
    <property type="match status" value="1"/>
</dbReference>
<sequence length="123" mass="14132">MEQLFQGGCHCCKVQFEFSGPLEMEVIQCACSICRMKQNHHVLIPQSKFKLLTSMEELSLYTFNTKQAKHYFCKTCGVQSFFYPRSNPNMVAVTIYCLQLPQNVKLTKVTQGIEQSIKTIIQP</sequence>
<evidence type="ECO:0000259" key="1">
    <source>
        <dbReference type="PROSITE" id="PS51891"/>
    </source>
</evidence>
<name>A0A8S1VMY6_9CILI</name>
<feature type="domain" description="CENP-V/GFA" evidence="1">
    <location>
        <begin position="5"/>
        <end position="123"/>
    </location>
</feature>
<gene>
    <name evidence="2" type="ORF">PPENT_87.1.T0680166</name>
</gene>
<reference evidence="2" key="1">
    <citation type="submission" date="2021-01" db="EMBL/GenBank/DDBJ databases">
        <authorList>
            <consortium name="Genoscope - CEA"/>
            <person name="William W."/>
        </authorList>
    </citation>
    <scope>NUCLEOTIDE SEQUENCE</scope>
</reference>
<dbReference type="InterPro" id="IPR052355">
    <property type="entry name" value="CENP-V-like"/>
</dbReference>
<dbReference type="PROSITE" id="PS51891">
    <property type="entry name" value="CENP_V_GFA"/>
    <property type="match status" value="1"/>
</dbReference>
<keyword evidence="3" id="KW-1185">Reference proteome</keyword>